<protein>
    <recommendedName>
        <fullName evidence="9">POTRA domain-containing protein</fullName>
    </recommendedName>
</protein>
<keyword evidence="6 8" id="KW-0472">Membrane</keyword>
<dbReference type="Pfam" id="PF08478">
    <property type="entry name" value="POTRA_1"/>
    <property type="match status" value="1"/>
</dbReference>
<keyword evidence="4 8" id="KW-0812">Transmembrane</keyword>
<dbReference type="PANTHER" id="PTHR37820">
    <property type="entry name" value="CELL DIVISION PROTEIN DIVIB"/>
    <property type="match status" value="1"/>
</dbReference>
<keyword evidence="3" id="KW-0132">Cell division</keyword>
<keyword evidence="7" id="KW-0131">Cell cycle</keyword>
<dbReference type="InterPro" id="IPR013685">
    <property type="entry name" value="POTRA_FtsQ_type"/>
</dbReference>
<evidence type="ECO:0000256" key="3">
    <source>
        <dbReference type="ARBA" id="ARBA00022618"/>
    </source>
</evidence>
<evidence type="ECO:0000256" key="4">
    <source>
        <dbReference type="ARBA" id="ARBA00022692"/>
    </source>
</evidence>
<keyword evidence="5 8" id="KW-1133">Transmembrane helix</keyword>
<dbReference type="PANTHER" id="PTHR37820:SF1">
    <property type="entry name" value="CELL DIVISION PROTEIN FTSQ"/>
    <property type="match status" value="1"/>
</dbReference>
<dbReference type="InterPro" id="IPR050487">
    <property type="entry name" value="FtsQ_DivIB"/>
</dbReference>
<evidence type="ECO:0000256" key="5">
    <source>
        <dbReference type="ARBA" id="ARBA00022989"/>
    </source>
</evidence>
<dbReference type="GO" id="GO:0005886">
    <property type="term" value="C:plasma membrane"/>
    <property type="evidence" value="ECO:0007669"/>
    <property type="project" value="TreeGrafter"/>
</dbReference>
<keyword evidence="2" id="KW-1003">Cell membrane</keyword>
<feature type="domain" description="POTRA" evidence="9">
    <location>
        <begin position="62"/>
        <end position="129"/>
    </location>
</feature>
<feature type="transmembrane region" description="Helical" evidence="8">
    <location>
        <begin position="38"/>
        <end position="57"/>
    </location>
</feature>
<comment type="subcellular location">
    <subcellularLocation>
        <location evidence="1">Membrane</location>
    </subcellularLocation>
</comment>
<evidence type="ECO:0000256" key="1">
    <source>
        <dbReference type="ARBA" id="ARBA00004370"/>
    </source>
</evidence>
<dbReference type="Gene3D" id="3.10.20.310">
    <property type="entry name" value="membrane protein fhac"/>
    <property type="match status" value="1"/>
</dbReference>
<dbReference type="AlphaFoldDB" id="A0A2H0W948"/>
<dbReference type="PROSITE" id="PS51779">
    <property type="entry name" value="POTRA"/>
    <property type="match status" value="1"/>
</dbReference>
<evidence type="ECO:0000256" key="7">
    <source>
        <dbReference type="ARBA" id="ARBA00023306"/>
    </source>
</evidence>
<accession>A0A2H0W948</accession>
<evidence type="ECO:0000256" key="6">
    <source>
        <dbReference type="ARBA" id="ARBA00023136"/>
    </source>
</evidence>
<dbReference type="EMBL" id="PEZW01000009">
    <property type="protein sequence ID" value="PIS07878.1"/>
    <property type="molecule type" value="Genomic_DNA"/>
</dbReference>
<comment type="caution">
    <text evidence="10">The sequence shown here is derived from an EMBL/GenBank/DDBJ whole genome shotgun (WGS) entry which is preliminary data.</text>
</comment>
<dbReference type="GO" id="GO:0051301">
    <property type="term" value="P:cell division"/>
    <property type="evidence" value="ECO:0007669"/>
    <property type="project" value="UniProtKB-KW"/>
</dbReference>
<sequence>MVKEYYKKTYPSANKYRSPKIYRPTRGREKTKFKLSPARLKFLLILIIILVVLYYFFASSQFQVKEIIIEGNSLVSKDEIVSILPQGKNIFLFNTEKSRSEIVSKFPEIKQVAIYRGVPDALKIVVLERENKMVWQTNSDLYYVSAKGYVTRKIVTKQIGSLPVVVDTKNLPIKLGQELVSPNFVAFITNVFSSFQIEEGIKPLNFEIPETTFNINLKTEAGFYVKLNSLRSSQKQLGDLKKILTQYRDNIHEYVDLRIDGWAYYK</sequence>
<gene>
    <name evidence="10" type="ORF">COT78_01440</name>
</gene>
<evidence type="ECO:0000256" key="2">
    <source>
        <dbReference type="ARBA" id="ARBA00022475"/>
    </source>
</evidence>
<organism evidence="10 11">
    <name type="scientific">Candidatus Berkelbacteria bacterium CG10_big_fil_rev_8_21_14_0_10_43_13</name>
    <dbReference type="NCBI Taxonomy" id="1974514"/>
    <lineage>
        <taxon>Bacteria</taxon>
        <taxon>Candidatus Berkelbacteria</taxon>
    </lineage>
</organism>
<dbReference type="Proteomes" id="UP000231382">
    <property type="component" value="Unassembled WGS sequence"/>
</dbReference>
<evidence type="ECO:0000313" key="10">
    <source>
        <dbReference type="EMBL" id="PIS07878.1"/>
    </source>
</evidence>
<name>A0A2H0W948_9BACT</name>
<dbReference type="InterPro" id="IPR034746">
    <property type="entry name" value="POTRA"/>
</dbReference>
<evidence type="ECO:0000259" key="9">
    <source>
        <dbReference type="PROSITE" id="PS51779"/>
    </source>
</evidence>
<evidence type="ECO:0000256" key="8">
    <source>
        <dbReference type="SAM" id="Phobius"/>
    </source>
</evidence>
<proteinExistence type="predicted"/>
<reference evidence="11" key="1">
    <citation type="submission" date="2017-09" db="EMBL/GenBank/DDBJ databases">
        <title>Depth-based differentiation of microbial function through sediment-hosted aquifers and enrichment of novel symbionts in the deep terrestrial subsurface.</title>
        <authorList>
            <person name="Probst A.J."/>
            <person name="Ladd B."/>
            <person name="Jarett J.K."/>
            <person name="Geller-Mcgrath D.E."/>
            <person name="Sieber C.M.K."/>
            <person name="Emerson J.B."/>
            <person name="Anantharaman K."/>
            <person name="Thomas B.C."/>
            <person name="Malmstrom R."/>
            <person name="Stieglmeier M."/>
            <person name="Klingl A."/>
            <person name="Woyke T."/>
            <person name="Ryan C.M."/>
            <person name="Banfield J.F."/>
        </authorList>
    </citation>
    <scope>NUCLEOTIDE SEQUENCE [LARGE SCALE GENOMIC DNA]</scope>
</reference>
<evidence type="ECO:0000313" key="11">
    <source>
        <dbReference type="Proteomes" id="UP000231382"/>
    </source>
</evidence>